<evidence type="ECO:0000313" key="7">
    <source>
        <dbReference type="EMBL" id="VDM70844.1"/>
    </source>
</evidence>
<evidence type="ECO:0000313" key="8">
    <source>
        <dbReference type="Proteomes" id="UP000270094"/>
    </source>
</evidence>
<dbReference type="GO" id="GO:0016020">
    <property type="term" value="C:membrane"/>
    <property type="evidence" value="ECO:0007669"/>
    <property type="project" value="UniProtKB-SubCell"/>
</dbReference>
<proteinExistence type="inferred from homology"/>
<comment type="similarity">
    <text evidence="2">Belongs to the autoinducer-2 exporter (AI-2E) (TC 2.A.86) family.</text>
</comment>
<dbReference type="AlphaFoldDB" id="A0A3P7IYU0"/>
<dbReference type="PANTHER" id="PTHR21716:SF4">
    <property type="entry name" value="TRANSMEMBRANE PROTEIN 245"/>
    <property type="match status" value="1"/>
</dbReference>
<dbReference type="InterPro" id="IPR002549">
    <property type="entry name" value="AI-2E-like"/>
</dbReference>
<evidence type="ECO:0000256" key="5">
    <source>
        <dbReference type="ARBA" id="ARBA00023136"/>
    </source>
</evidence>
<dbReference type="Proteomes" id="UP000270094">
    <property type="component" value="Unassembled WGS sequence"/>
</dbReference>
<reference evidence="7 8" key="1">
    <citation type="submission" date="2018-11" db="EMBL/GenBank/DDBJ databases">
        <authorList>
            <consortium name="Pathogen Informatics"/>
        </authorList>
    </citation>
    <scope>NUCLEOTIDE SEQUENCE [LARGE SCALE GENOMIC DNA]</scope>
</reference>
<dbReference type="PANTHER" id="PTHR21716">
    <property type="entry name" value="TRANSMEMBRANE PROTEIN"/>
    <property type="match status" value="1"/>
</dbReference>
<gene>
    <name evidence="7" type="ORF">SVUK_LOCUS5842</name>
</gene>
<keyword evidence="5 6" id="KW-0472">Membrane</keyword>
<keyword evidence="8" id="KW-1185">Reference proteome</keyword>
<feature type="transmembrane region" description="Helical" evidence="6">
    <location>
        <begin position="20"/>
        <end position="48"/>
    </location>
</feature>
<dbReference type="EMBL" id="UYYB01017838">
    <property type="protein sequence ID" value="VDM70844.1"/>
    <property type="molecule type" value="Genomic_DNA"/>
</dbReference>
<dbReference type="OrthoDB" id="5970161at2759"/>
<organism evidence="7 8">
    <name type="scientific">Strongylus vulgaris</name>
    <name type="common">Blood worm</name>
    <dbReference type="NCBI Taxonomy" id="40348"/>
    <lineage>
        <taxon>Eukaryota</taxon>
        <taxon>Metazoa</taxon>
        <taxon>Ecdysozoa</taxon>
        <taxon>Nematoda</taxon>
        <taxon>Chromadorea</taxon>
        <taxon>Rhabditida</taxon>
        <taxon>Rhabditina</taxon>
        <taxon>Rhabditomorpha</taxon>
        <taxon>Strongyloidea</taxon>
        <taxon>Strongylidae</taxon>
        <taxon>Strongylus</taxon>
    </lineage>
</organism>
<keyword evidence="3 6" id="KW-0812">Transmembrane</keyword>
<evidence type="ECO:0000256" key="3">
    <source>
        <dbReference type="ARBA" id="ARBA00022692"/>
    </source>
</evidence>
<evidence type="ECO:0000256" key="4">
    <source>
        <dbReference type="ARBA" id="ARBA00022989"/>
    </source>
</evidence>
<comment type="subcellular location">
    <subcellularLocation>
        <location evidence="1">Membrane</location>
        <topology evidence="1">Multi-pass membrane protein</topology>
    </subcellularLocation>
</comment>
<keyword evidence="4 6" id="KW-1133">Transmembrane helix</keyword>
<protein>
    <submittedName>
        <fullName evidence="7">Uncharacterized protein</fullName>
    </submittedName>
</protein>
<feature type="transmembrane region" description="Helical" evidence="6">
    <location>
        <begin position="85"/>
        <end position="103"/>
    </location>
</feature>
<accession>A0A3P7IYU0</accession>
<evidence type="ECO:0000256" key="6">
    <source>
        <dbReference type="SAM" id="Phobius"/>
    </source>
</evidence>
<sequence length="128" mass="14181">MAVFYGLYTYFVHTLFDLNVVFVPSMLAALFAAVPIMPPFIVCVFGVVELWLVRGELSSAIVFALMSFAPRMFADSAFYKEVKFSHPYLTGLSVIGGMYWLGLQVSKSSSALLLFRITICKIMAAKTA</sequence>
<feature type="transmembrane region" description="Helical" evidence="6">
    <location>
        <begin position="60"/>
        <end position="79"/>
    </location>
</feature>
<evidence type="ECO:0000256" key="1">
    <source>
        <dbReference type="ARBA" id="ARBA00004141"/>
    </source>
</evidence>
<name>A0A3P7IYU0_STRVU</name>
<evidence type="ECO:0000256" key="2">
    <source>
        <dbReference type="ARBA" id="ARBA00009773"/>
    </source>
</evidence>